<dbReference type="Gene3D" id="3.90.190.20">
    <property type="entry name" value="Mur ligase, C-terminal domain"/>
    <property type="match status" value="1"/>
</dbReference>
<evidence type="ECO:0000256" key="5">
    <source>
        <dbReference type="ARBA" id="ARBA00022741"/>
    </source>
</evidence>
<dbReference type="InterPro" id="IPR036615">
    <property type="entry name" value="Mur_ligase_C_dom_sf"/>
</dbReference>
<evidence type="ECO:0000256" key="6">
    <source>
        <dbReference type="ARBA" id="ARBA00022840"/>
    </source>
</evidence>
<comment type="similarity">
    <text evidence="1 10">Belongs to the folylpolyglutamate synthase family.</text>
</comment>
<dbReference type="Gene3D" id="3.40.1190.10">
    <property type="entry name" value="Mur-like, catalytic domain"/>
    <property type="match status" value="1"/>
</dbReference>
<evidence type="ECO:0000313" key="13">
    <source>
        <dbReference type="EMBL" id="MCM2437371.1"/>
    </source>
</evidence>
<dbReference type="SUPFAM" id="SSF53623">
    <property type="entry name" value="MurD-like peptide ligases, catalytic domain"/>
    <property type="match status" value="1"/>
</dbReference>
<dbReference type="PANTHER" id="PTHR11136:SF0">
    <property type="entry name" value="DIHYDROFOLATE SYNTHETASE-RELATED"/>
    <property type="match status" value="1"/>
</dbReference>
<evidence type="ECO:0000256" key="1">
    <source>
        <dbReference type="ARBA" id="ARBA00008276"/>
    </source>
</evidence>
<protein>
    <recommendedName>
        <fullName evidence="2">tetrahydrofolate synthase</fullName>
        <ecNumber evidence="2">6.3.2.17</ecNumber>
    </recommendedName>
    <alternativeName>
        <fullName evidence="8">Tetrahydrofolylpolyglutamate synthase</fullName>
    </alternativeName>
</protein>
<sequence>MTVHEEYLKTIKKFDKSWKVVHENRLPLLKEIMSWLENPDKQLKIIHIAGTNGKGSTGEMLNEVLIAQGYNVGHFSSPAVYTNREQILYNDEQITEADFLKYFQKIYKIIQKHGKKLTDVSYFEWWTLVGLVYFADKKADFVILEVGLGGQQDATNVISNALLTIFTKISYDHQQILGDSLSKITAIKADIIKKGATVISYNGQLSEVKQILQAKATKVGATWYAGKSPVITTLSSAPTGTKVRINGEYELFLGLAGQYQVLNLNTALQAVDALRTLGYQISQRAIIQGLSVANLPGRMEYDAKHNILRDAAHNPDGISALLAAMHAWKLPFKPTVILGILRDKNYLAMIEDLLPQVDRIIAVTPANPSRALSADELAAQILEMDTNVEVAVADDPTAAITLARQIRESSETMIIITGSFYTLRAVKGIEF</sequence>
<dbReference type="Pfam" id="PF02875">
    <property type="entry name" value="Mur_ligase_C"/>
    <property type="match status" value="1"/>
</dbReference>
<keyword evidence="14" id="KW-1185">Reference proteome</keyword>
<evidence type="ECO:0000256" key="7">
    <source>
        <dbReference type="ARBA" id="ARBA00022842"/>
    </source>
</evidence>
<dbReference type="Pfam" id="PF08245">
    <property type="entry name" value="Mur_ligase_M"/>
    <property type="match status" value="1"/>
</dbReference>
<gene>
    <name evidence="13" type="ORF">KAK10_05550</name>
</gene>
<evidence type="ECO:0000256" key="4">
    <source>
        <dbReference type="ARBA" id="ARBA00022723"/>
    </source>
</evidence>
<evidence type="ECO:0000259" key="12">
    <source>
        <dbReference type="Pfam" id="PF08245"/>
    </source>
</evidence>
<evidence type="ECO:0000256" key="9">
    <source>
        <dbReference type="ARBA" id="ARBA00047493"/>
    </source>
</evidence>
<keyword evidence="7" id="KW-0460">Magnesium</keyword>
<dbReference type="InterPro" id="IPR036565">
    <property type="entry name" value="Mur-like_cat_sf"/>
</dbReference>
<dbReference type="InterPro" id="IPR013221">
    <property type="entry name" value="Mur_ligase_cen"/>
</dbReference>
<comment type="caution">
    <text evidence="13">The sequence shown here is derived from an EMBL/GenBank/DDBJ whole genome shotgun (WGS) entry which is preliminary data.</text>
</comment>
<dbReference type="InterPro" id="IPR001645">
    <property type="entry name" value="Folylpolyglutamate_synth"/>
</dbReference>
<evidence type="ECO:0000256" key="2">
    <source>
        <dbReference type="ARBA" id="ARBA00013025"/>
    </source>
</evidence>
<dbReference type="PIRSF" id="PIRSF001563">
    <property type="entry name" value="Folylpolyglu_synth"/>
    <property type="match status" value="1"/>
</dbReference>
<dbReference type="InterPro" id="IPR018109">
    <property type="entry name" value="Folylpolyglutamate_synth_CS"/>
</dbReference>
<dbReference type="NCBIfam" id="TIGR01499">
    <property type="entry name" value="folC"/>
    <property type="match status" value="1"/>
</dbReference>
<proteinExistence type="inferred from homology"/>
<evidence type="ECO:0000259" key="11">
    <source>
        <dbReference type="Pfam" id="PF02875"/>
    </source>
</evidence>
<evidence type="ECO:0000313" key="14">
    <source>
        <dbReference type="Proteomes" id="UP001057481"/>
    </source>
</evidence>
<comment type="catalytic activity">
    <reaction evidence="9">
        <text>(6S)-5,6,7,8-tetrahydrofolyl-(gamma-L-Glu)(n) + L-glutamate + ATP = (6S)-5,6,7,8-tetrahydrofolyl-(gamma-L-Glu)(n+1) + ADP + phosphate + H(+)</text>
        <dbReference type="Rhea" id="RHEA:10580"/>
        <dbReference type="Rhea" id="RHEA-COMP:14738"/>
        <dbReference type="Rhea" id="RHEA-COMP:14740"/>
        <dbReference type="ChEBI" id="CHEBI:15378"/>
        <dbReference type="ChEBI" id="CHEBI:29985"/>
        <dbReference type="ChEBI" id="CHEBI:30616"/>
        <dbReference type="ChEBI" id="CHEBI:43474"/>
        <dbReference type="ChEBI" id="CHEBI:141005"/>
        <dbReference type="ChEBI" id="CHEBI:456216"/>
        <dbReference type="EC" id="6.3.2.17"/>
    </reaction>
</comment>
<evidence type="ECO:0000256" key="10">
    <source>
        <dbReference type="PIRNR" id="PIRNR001563"/>
    </source>
</evidence>
<organism evidence="13 14">
    <name type="scientific">Periweissella beninensis</name>
    <dbReference type="NCBI Taxonomy" id="504936"/>
    <lineage>
        <taxon>Bacteria</taxon>
        <taxon>Bacillati</taxon>
        <taxon>Bacillota</taxon>
        <taxon>Bacilli</taxon>
        <taxon>Lactobacillales</taxon>
        <taxon>Lactobacillaceae</taxon>
        <taxon>Periweissella</taxon>
    </lineage>
</organism>
<evidence type="ECO:0000256" key="8">
    <source>
        <dbReference type="ARBA" id="ARBA00030592"/>
    </source>
</evidence>
<dbReference type="EMBL" id="JAGMVS010000063">
    <property type="protein sequence ID" value="MCM2437371.1"/>
    <property type="molecule type" value="Genomic_DNA"/>
</dbReference>
<evidence type="ECO:0000256" key="3">
    <source>
        <dbReference type="ARBA" id="ARBA00022598"/>
    </source>
</evidence>
<keyword evidence="4" id="KW-0479">Metal-binding</keyword>
<name>A0ABT0VI85_9LACO</name>
<dbReference type="InterPro" id="IPR004101">
    <property type="entry name" value="Mur_ligase_C"/>
</dbReference>
<accession>A0ABT0VI85</accession>
<dbReference type="RefSeq" id="WP_205143488.1">
    <property type="nucleotide sequence ID" value="NZ_JAFBDN010000006.1"/>
</dbReference>
<keyword evidence="5 10" id="KW-0547">Nucleotide-binding</keyword>
<dbReference type="PROSITE" id="PS01012">
    <property type="entry name" value="FOLYLPOLYGLU_SYNT_2"/>
    <property type="match status" value="1"/>
</dbReference>
<dbReference type="EC" id="6.3.2.17" evidence="2"/>
<dbReference type="Proteomes" id="UP001057481">
    <property type="component" value="Unassembled WGS sequence"/>
</dbReference>
<feature type="domain" description="Mur ligase central" evidence="12">
    <location>
        <begin position="48"/>
        <end position="270"/>
    </location>
</feature>
<dbReference type="PANTHER" id="PTHR11136">
    <property type="entry name" value="FOLYLPOLYGLUTAMATE SYNTHASE-RELATED"/>
    <property type="match status" value="1"/>
</dbReference>
<feature type="domain" description="Mur ligase C-terminal" evidence="11">
    <location>
        <begin position="297"/>
        <end position="420"/>
    </location>
</feature>
<dbReference type="SUPFAM" id="SSF53244">
    <property type="entry name" value="MurD-like peptide ligases, peptide-binding domain"/>
    <property type="match status" value="1"/>
</dbReference>
<keyword evidence="6 10" id="KW-0067">ATP-binding</keyword>
<reference evidence="13" key="1">
    <citation type="submission" date="2021-04" db="EMBL/GenBank/DDBJ databases">
        <title>Taxonomic assessment of Weissella genus.</title>
        <authorList>
            <person name="Fanelli F."/>
            <person name="Chieffi D."/>
            <person name="Dell'Aquila A."/>
            <person name="Gyu-Sung C."/>
            <person name="Franz C.M.A.P."/>
            <person name="Fusco V."/>
        </authorList>
    </citation>
    <scope>NUCLEOTIDE SEQUENCE</scope>
    <source>
        <strain evidence="13">LMG 25373</strain>
    </source>
</reference>
<keyword evidence="3 10" id="KW-0436">Ligase</keyword>